<organism evidence="2 3">
    <name type="scientific">Massilia solisilvae</name>
    <dbReference type="NCBI Taxonomy" id="1811225"/>
    <lineage>
        <taxon>Bacteria</taxon>
        <taxon>Pseudomonadati</taxon>
        <taxon>Pseudomonadota</taxon>
        <taxon>Betaproteobacteria</taxon>
        <taxon>Burkholderiales</taxon>
        <taxon>Oxalobacteraceae</taxon>
        <taxon>Telluria group</taxon>
        <taxon>Massilia</taxon>
    </lineage>
</organism>
<dbReference type="InterPro" id="IPR013974">
    <property type="entry name" value="SAF"/>
</dbReference>
<reference evidence="2 3" key="1">
    <citation type="submission" date="2022-08" db="EMBL/GenBank/DDBJ databases">
        <title>Reclassification of Massilia species as members of the genera Telluria, Duganella, Pseudoduganella, Mokoshia gen. nov. and Zemynaea gen. nov. using orthogonal and non-orthogonal genome-based approaches.</title>
        <authorList>
            <person name="Bowman J.P."/>
        </authorList>
    </citation>
    <scope>NUCLEOTIDE SEQUENCE [LARGE SCALE GENOMIC DNA]</scope>
    <source>
        <strain evidence="2 3">JCM 31607</strain>
    </source>
</reference>
<sequence>MKINFQSLRNINKTWLSLGVALAIGVLTALGARSFLSHQVEAIAAASKHETVDVVVAKTEITAGTKLSNQSLAVRKIPVDFAQSGAIRPEDFPRIDGKAIAYNLRSGEMIMWSQMEAQHVPTFSARLAPGQRAITVVVDEINSISGMLEPGDLIDLMFAVDQNGQKVVLPLLQSVQVMATGQRVVDDARSGEKTQFATVTLNTTPEQATSIIMARETGKLTALLRNPNDKAPIGNRSLDLASLFGSRRVAHQGPQGMRQVPVLYGGSGAKFAPEALRLNSPRPPLPVPASVTPTIATASGYTVAALPAGAALAPGQAVP</sequence>
<dbReference type="Pfam" id="PF08666">
    <property type="entry name" value="SAF"/>
    <property type="match status" value="1"/>
</dbReference>
<dbReference type="RefSeq" id="WP_258854471.1">
    <property type="nucleotide sequence ID" value="NZ_JANUGV010000001.1"/>
</dbReference>
<gene>
    <name evidence="2" type="primary">cpaB</name>
    <name evidence="2" type="ORF">NX773_00615</name>
</gene>
<dbReference type="NCBIfam" id="TIGR03177">
    <property type="entry name" value="pilus_cpaB"/>
    <property type="match status" value="1"/>
</dbReference>
<evidence type="ECO:0000313" key="2">
    <source>
        <dbReference type="EMBL" id="MCS0606666.1"/>
    </source>
</evidence>
<dbReference type="Pfam" id="PF16976">
    <property type="entry name" value="RcpC"/>
    <property type="match status" value="1"/>
</dbReference>
<dbReference type="Proteomes" id="UP001205861">
    <property type="component" value="Unassembled WGS sequence"/>
</dbReference>
<dbReference type="InterPro" id="IPR031571">
    <property type="entry name" value="RcpC_dom"/>
</dbReference>
<dbReference type="SUPFAM" id="SSF51269">
    <property type="entry name" value="AFP III-like domain"/>
    <property type="match status" value="1"/>
</dbReference>
<dbReference type="InterPro" id="IPR006190">
    <property type="entry name" value="SAF_AFP_Neu5Ac"/>
</dbReference>
<name>A0ABT2BDR8_9BURK</name>
<keyword evidence="3" id="KW-1185">Reference proteome</keyword>
<dbReference type="CDD" id="cd11614">
    <property type="entry name" value="SAF_CpaB_FlgA_like"/>
    <property type="match status" value="1"/>
</dbReference>
<dbReference type="PROSITE" id="PS50844">
    <property type="entry name" value="AFP_LIKE"/>
    <property type="match status" value="1"/>
</dbReference>
<evidence type="ECO:0000259" key="1">
    <source>
        <dbReference type="PROSITE" id="PS50844"/>
    </source>
</evidence>
<dbReference type="Gene3D" id="3.90.1210.10">
    <property type="entry name" value="Antifreeze-like/N-acetylneuraminic acid synthase C-terminal domain"/>
    <property type="match status" value="1"/>
</dbReference>
<comment type="caution">
    <text evidence="2">The sequence shown here is derived from an EMBL/GenBank/DDBJ whole genome shotgun (WGS) entry which is preliminary data.</text>
</comment>
<protein>
    <submittedName>
        <fullName evidence="2">Flp pilus assembly protein CpaB</fullName>
    </submittedName>
</protein>
<proteinExistence type="predicted"/>
<dbReference type="InterPro" id="IPR017592">
    <property type="entry name" value="Pilus_assmbl_Flp-typ_CpaB"/>
</dbReference>
<accession>A0ABT2BDR8</accession>
<feature type="domain" description="AFP-like" evidence="1">
    <location>
        <begin position="54"/>
        <end position="118"/>
    </location>
</feature>
<dbReference type="EMBL" id="JANUGV010000001">
    <property type="protein sequence ID" value="MCS0606666.1"/>
    <property type="molecule type" value="Genomic_DNA"/>
</dbReference>
<dbReference type="InterPro" id="IPR036732">
    <property type="entry name" value="AFP_Neu5c_C_sf"/>
</dbReference>
<dbReference type="SMART" id="SM00858">
    <property type="entry name" value="SAF"/>
    <property type="match status" value="1"/>
</dbReference>
<evidence type="ECO:0000313" key="3">
    <source>
        <dbReference type="Proteomes" id="UP001205861"/>
    </source>
</evidence>